<evidence type="ECO:0000256" key="3">
    <source>
        <dbReference type="ARBA" id="ARBA00023004"/>
    </source>
</evidence>
<dbReference type="SUPFAM" id="SSF48264">
    <property type="entry name" value="Cytochrome P450"/>
    <property type="match status" value="1"/>
</dbReference>
<dbReference type="InterPro" id="IPR036396">
    <property type="entry name" value="Cyt_P450_sf"/>
</dbReference>
<keyword evidence="2" id="KW-0479">Metal-binding</keyword>
<reference evidence="4" key="1">
    <citation type="journal article" date="2017" name="Nature">
        <title>The sunflower genome provides insights into oil metabolism, flowering and Asterid evolution.</title>
        <authorList>
            <person name="Badouin H."/>
            <person name="Gouzy J."/>
            <person name="Grassa C.J."/>
            <person name="Murat F."/>
            <person name="Staton S.E."/>
            <person name="Cottret L."/>
            <person name="Lelandais-Briere C."/>
            <person name="Owens G.L."/>
            <person name="Carrere S."/>
            <person name="Mayjonade B."/>
            <person name="Legrand L."/>
            <person name="Gill N."/>
            <person name="Kane N.C."/>
            <person name="Bowers J.E."/>
            <person name="Hubner S."/>
            <person name="Bellec A."/>
            <person name="Berard A."/>
            <person name="Berges H."/>
            <person name="Blanchet N."/>
            <person name="Boniface M.C."/>
            <person name="Brunel D."/>
            <person name="Catrice O."/>
            <person name="Chaidir N."/>
            <person name="Claudel C."/>
            <person name="Donnadieu C."/>
            <person name="Faraut T."/>
            <person name="Fievet G."/>
            <person name="Helmstetter N."/>
            <person name="King M."/>
            <person name="Knapp S.J."/>
            <person name="Lai Z."/>
            <person name="Le Paslier M.C."/>
            <person name="Lippi Y."/>
            <person name="Lorenzon L."/>
            <person name="Mandel J.R."/>
            <person name="Marage G."/>
            <person name="Marchand G."/>
            <person name="Marquand E."/>
            <person name="Bret-Mestries E."/>
            <person name="Morien E."/>
            <person name="Nambeesan S."/>
            <person name="Nguyen T."/>
            <person name="Pegot-Espagnet P."/>
            <person name="Pouilly N."/>
            <person name="Raftis F."/>
            <person name="Sallet E."/>
            <person name="Schiex T."/>
            <person name="Thomas J."/>
            <person name="Vandecasteele C."/>
            <person name="Vares D."/>
            <person name="Vear F."/>
            <person name="Vautrin S."/>
            <person name="Crespi M."/>
            <person name="Mangin B."/>
            <person name="Burke J.M."/>
            <person name="Salse J."/>
            <person name="Munos S."/>
            <person name="Vincourt P."/>
            <person name="Rieseberg L.H."/>
            <person name="Langlade N.B."/>
        </authorList>
    </citation>
    <scope>NUCLEOTIDE SEQUENCE</scope>
    <source>
        <tissue evidence="4">Leaves</tissue>
    </source>
</reference>
<organism evidence="4 5">
    <name type="scientific">Helianthus annuus</name>
    <name type="common">Common sunflower</name>
    <dbReference type="NCBI Taxonomy" id="4232"/>
    <lineage>
        <taxon>Eukaryota</taxon>
        <taxon>Viridiplantae</taxon>
        <taxon>Streptophyta</taxon>
        <taxon>Embryophyta</taxon>
        <taxon>Tracheophyta</taxon>
        <taxon>Spermatophyta</taxon>
        <taxon>Magnoliopsida</taxon>
        <taxon>eudicotyledons</taxon>
        <taxon>Gunneridae</taxon>
        <taxon>Pentapetalae</taxon>
        <taxon>asterids</taxon>
        <taxon>campanulids</taxon>
        <taxon>Asterales</taxon>
        <taxon>Asteraceae</taxon>
        <taxon>Asteroideae</taxon>
        <taxon>Heliantheae alliance</taxon>
        <taxon>Heliantheae</taxon>
        <taxon>Helianthus</taxon>
    </lineage>
</organism>
<evidence type="ECO:0000256" key="1">
    <source>
        <dbReference type="ARBA" id="ARBA00010617"/>
    </source>
</evidence>
<comment type="caution">
    <text evidence="4">The sequence shown here is derived from an EMBL/GenBank/DDBJ whole genome shotgun (WGS) entry which is preliminary data.</text>
</comment>
<keyword evidence="4" id="KW-0560">Oxidoreductase</keyword>
<dbReference type="PANTHER" id="PTHR47950">
    <property type="entry name" value="CYTOCHROME P450, FAMILY 76, SUBFAMILY C, POLYPEPTIDE 5-RELATED"/>
    <property type="match status" value="1"/>
</dbReference>
<accession>A0A9K3JAM2</accession>
<sequence>MFSAQRLDASETLRQKKVKELLDHVNCYCTSEKAVNIGGMAFTTLVNVLSDFMFSVDFAQYDSLSSQEFKDNVWALMEIAGKPNIVDFFLILKMFDPQGLLRRGNVYGRKIMTIFDRVLFITGTDTLSSTLEWAMVELIHNPSKLEKACFEITKLMENKKNIIQESDIPQLPYLQAVIKETLRLHPRLLFLSLTKP</sequence>
<dbReference type="PANTHER" id="PTHR47950:SF48">
    <property type="entry name" value="CYTOCHROME P450 FAMILY PROTEIN, EXPRESSED"/>
    <property type="match status" value="1"/>
</dbReference>
<dbReference type="GO" id="GO:0005506">
    <property type="term" value="F:iron ion binding"/>
    <property type="evidence" value="ECO:0007669"/>
    <property type="project" value="InterPro"/>
</dbReference>
<dbReference type="InterPro" id="IPR001128">
    <property type="entry name" value="Cyt_P450"/>
</dbReference>
<reference evidence="4" key="2">
    <citation type="submission" date="2020-06" db="EMBL/GenBank/DDBJ databases">
        <title>Helianthus annuus Genome sequencing and assembly Release 2.</title>
        <authorList>
            <person name="Gouzy J."/>
            <person name="Langlade N."/>
            <person name="Munos S."/>
        </authorList>
    </citation>
    <scope>NUCLEOTIDE SEQUENCE</scope>
    <source>
        <tissue evidence="4">Leaves</tissue>
    </source>
</reference>
<dbReference type="PRINTS" id="PR00385">
    <property type="entry name" value="P450"/>
</dbReference>
<dbReference type="GO" id="GO:0020037">
    <property type="term" value="F:heme binding"/>
    <property type="evidence" value="ECO:0007669"/>
    <property type="project" value="InterPro"/>
</dbReference>
<keyword evidence="3" id="KW-0408">Iron</keyword>
<evidence type="ECO:0000313" key="5">
    <source>
        <dbReference type="Proteomes" id="UP000215914"/>
    </source>
</evidence>
<evidence type="ECO:0000313" key="4">
    <source>
        <dbReference type="EMBL" id="KAF5811725.1"/>
    </source>
</evidence>
<gene>
    <name evidence="4" type="ORF">HanXRQr2_Chr04g0184731</name>
</gene>
<evidence type="ECO:0000256" key="2">
    <source>
        <dbReference type="ARBA" id="ARBA00022723"/>
    </source>
</evidence>
<keyword evidence="5" id="KW-1185">Reference proteome</keyword>
<dbReference type="Pfam" id="PF00067">
    <property type="entry name" value="p450"/>
    <property type="match status" value="1"/>
</dbReference>
<proteinExistence type="inferred from homology"/>
<dbReference type="GO" id="GO:0102811">
    <property type="term" value="F:geraniol 10-hydroxylase activity"/>
    <property type="evidence" value="ECO:0007669"/>
    <property type="project" value="UniProtKB-EC"/>
</dbReference>
<dbReference type="GO" id="GO:0016491">
    <property type="term" value="F:oxidoreductase activity"/>
    <property type="evidence" value="ECO:0000318"/>
    <property type="project" value="GO_Central"/>
</dbReference>
<dbReference type="EMBL" id="MNCJ02000319">
    <property type="protein sequence ID" value="KAF5811725.1"/>
    <property type="molecule type" value="Genomic_DNA"/>
</dbReference>
<dbReference type="AlphaFoldDB" id="A0A9K3JAM2"/>
<protein>
    <submittedName>
        <fullName evidence="4">Geraniol 8-hydroxylase</fullName>
        <ecNumber evidence="4">1.14.14.83</ecNumber>
    </submittedName>
</protein>
<dbReference type="EC" id="1.14.14.83" evidence="4"/>
<dbReference type="Proteomes" id="UP000215914">
    <property type="component" value="Unassembled WGS sequence"/>
</dbReference>
<comment type="similarity">
    <text evidence="1">Belongs to the cytochrome P450 family.</text>
</comment>
<dbReference type="Gramene" id="mRNA:HanXRQr2_Chr04g0184731">
    <property type="protein sequence ID" value="mRNA:HanXRQr2_Chr04g0184731"/>
    <property type="gene ID" value="HanXRQr2_Chr04g0184731"/>
</dbReference>
<name>A0A9K3JAM2_HELAN</name>
<dbReference type="Gene3D" id="1.10.630.10">
    <property type="entry name" value="Cytochrome P450"/>
    <property type="match status" value="2"/>
</dbReference>